<dbReference type="RefSeq" id="WP_353543131.1">
    <property type="nucleotide sequence ID" value="NZ_BAABRN010000039.1"/>
</dbReference>
<evidence type="ECO:0000259" key="2">
    <source>
        <dbReference type="SMART" id="SM00245"/>
    </source>
</evidence>
<evidence type="ECO:0000256" key="1">
    <source>
        <dbReference type="SAM" id="SignalP"/>
    </source>
</evidence>
<dbReference type="Pfam" id="PF03572">
    <property type="entry name" value="Peptidase_S41"/>
    <property type="match status" value="1"/>
</dbReference>
<dbReference type="Gene3D" id="3.90.226.10">
    <property type="entry name" value="2-enoyl-CoA Hydratase, Chain A, domain 1"/>
    <property type="match status" value="1"/>
</dbReference>
<dbReference type="Gene3D" id="2.30.42.10">
    <property type="match status" value="1"/>
</dbReference>
<dbReference type="SUPFAM" id="SSF52096">
    <property type="entry name" value="ClpP/crotonase"/>
    <property type="match status" value="1"/>
</dbReference>
<feature type="signal peptide" evidence="1">
    <location>
        <begin position="1"/>
        <end position="33"/>
    </location>
</feature>
<dbReference type="PANTHER" id="PTHR32060:SF30">
    <property type="entry name" value="CARBOXY-TERMINAL PROCESSING PROTEASE CTPA"/>
    <property type="match status" value="1"/>
</dbReference>
<dbReference type="PANTHER" id="PTHR32060">
    <property type="entry name" value="TAIL-SPECIFIC PROTEASE"/>
    <property type="match status" value="1"/>
</dbReference>
<sequence length="446" mass="47967">MTPTVRVTRKVAANWLGVALLGAAFVLAPSADAASKTTASRQTSQSSPAQQLFDEVNQLLTNNYGGLSTVDRVALRSEYQGRLNTVCATALLTCPIEKAFPVIQAEITALGDEHSYFQTPEDFQDFVTSAIGGERKQFGVKLAQLDGENRVVLEVVPQSAAEEAGLQRGDVLQTLDGKAYKYDDLHKARTEGRQIQLGLDRLGQRLNLTIAPRDSSTRDLPRLSFVSAEKNVALLRIPTFLSGGGIAQKVHDLVAQAKTQNAKGMIIDLRGDGGGSLSECDGAISAFVPEFTRIARMSDGDVQTRVSKGVRLEDGQVRGSSVRNPQLWTGPVAVLVDQGSASCSEFFAYELQYAGRGPILGEDTAGVGNTATRIFETAGDTALQLTITNYVKPDGTPYPTRITPDQRRALSEDDIRRLTKGEDTLLNLGLQALMTAPSLALDPSRN</sequence>
<feature type="chain" id="PRO_5045628777" description="Tail specific protease domain-containing protein" evidence="1">
    <location>
        <begin position="34"/>
        <end position="446"/>
    </location>
</feature>
<dbReference type="Proteomes" id="UP001458946">
    <property type="component" value="Unassembled WGS sequence"/>
</dbReference>
<dbReference type="InterPro" id="IPR029045">
    <property type="entry name" value="ClpP/crotonase-like_dom_sf"/>
</dbReference>
<dbReference type="InterPro" id="IPR005151">
    <property type="entry name" value="Tail-specific_protease"/>
</dbReference>
<name>A0ABP9VD41_9DEIO</name>
<keyword evidence="4" id="KW-1185">Reference proteome</keyword>
<evidence type="ECO:0000313" key="3">
    <source>
        <dbReference type="EMBL" id="GAA5503161.1"/>
    </source>
</evidence>
<feature type="domain" description="Tail specific protease" evidence="2">
    <location>
        <begin position="203"/>
        <end position="409"/>
    </location>
</feature>
<proteinExistence type="predicted"/>
<dbReference type="SUPFAM" id="SSF50156">
    <property type="entry name" value="PDZ domain-like"/>
    <property type="match status" value="1"/>
</dbReference>
<evidence type="ECO:0000313" key="4">
    <source>
        <dbReference type="Proteomes" id="UP001458946"/>
    </source>
</evidence>
<reference evidence="3 4" key="1">
    <citation type="submission" date="2024-02" db="EMBL/GenBank/DDBJ databases">
        <title>Deinococcus xinjiangensis NBRC 107630.</title>
        <authorList>
            <person name="Ichikawa N."/>
            <person name="Katano-Makiyama Y."/>
            <person name="Hidaka K."/>
        </authorList>
    </citation>
    <scope>NUCLEOTIDE SEQUENCE [LARGE SCALE GENOMIC DNA]</scope>
    <source>
        <strain evidence="3 4">NBRC 107630</strain>
    </source>
</reference>
<keyword evidence="1" id="KW-0732">Signal</keyword>
<dbReference type="EMBL" id="BAABRN010000039">
    <property type="protein sequence ID" value="GAA5503161.1"/>
    <property type="molecule type" value="Genomic_DNA"/>
</dbReference>
<dbReference type="CDD" id="cd06567">
    <property type="entry name" value="Peptidase_S41"/>
    <property type="match status" value="1"/>
</dbReference>
<accession>A0ABP9VD41</accession>
<protein>
    <recommendedName>
        <fullName evidence="2">Tail specific protease domain-containing protein</fullName>
    </recommendedName>
</protein>
<dbReference type="InterPro" id="IPR036034">
    <property type="entry name" value="PDZ_sf"/>
</dbReference>
<comment type="caution">
    <text evidence="3">The sequence shown here is derived from an EMBL/GenBank/DDBJ whole genome shotgun (WGS) entry which is preliminary data.</text>
</comment>
<organism evidence="3 4">
    <name type="scientific">Deinococcus xinjiangensis</name>
    <dbReference type="NCBI Taxonomy" id="457454"/>
    <lineage>
        <taxon>Bacteria</taxon>
        <taxon>Thermotogati</taxon>
        <taxon>Deinococcota</taxon>
        <taxon>Deinococci</taxon>
        <taxon>Deinococcales</taxon>
        <taxon>Deinococcaceae</taxon>
        <taxon>Deinococcus</taxon>
    </lineage>
</organism>
<gene>
    <name evidence="3" type="ORF">Dxin01_02910</name>
</gene>
<dbReference type="SMART" id="SM00245">
    <property type="entry name" value="TSPc"/>
    <property type="match status" value="1"/>
</dbReference>